<evidence type="ECO:0000259" key="8">
    <source>
        <dbReference type="PROSITE" id="PS50011"/>
    </source>
</evidence>
<sequence length="640" mass="70402">MKLPCRAGRTCRIEATATGSKPNGTFMDEITDQAASLSVGAKAWTPSGGFAATPKTSGNKQVDVKIPPLTASELRSVNSTGSLGGWKNEGVGNPSAWRGAPTSQPPSIGGVDVGGTHYFGKSDPSNSWEAQGPTHNPKIDPHPHSRSSVAHRTTGPNHRHQARHARSSTLHNVMSLPMEEYLHHGELAYAAHREMSSSDPRHNLVPATFCRAYCLDYNDQSRNERSDAIIQQRSSFGYPTSLFRVTSTSDGKLYCLRRIDSVRQASHKVIQHVMHQWLSGANGRDGQPQASAMISGFDHPGIVRWYKCFISQRALFFLSAYHAGAVTLRERFFAEGGGVPLPESMIWSCLVQLVSAVKAVHANNLAVRTLQLNHILTQESASSASGAFSSYGLPKLRLRINCIGVIDILEYESRKPLDELQRADMRALGCILLSLATGQEITVNDLYNANQTQQQQGQVLLEYFQYVQQNYSRELFVLLNSLLNPSAAPPSAQNVALSMASRVFEELDSAHESVDAMNMTLTGIFESGRALRLVLKLAFVNERPEFGIDKNWSESGDCYILKLFRDYVFHQCDENGNPVMDVGHVIASLNKLDAADEEKIVLTSRDGENVLVVSFADVAWCLEKSYQELISRSVPVPTFP</sequence>
<dbReference type="AlphaFoldDB" id="K0QZV8"/>
<comment type="caution">
    <text evidence="9">The sequence shown here is derived from an EMBL/GenBank/DDBJ whole genome shotgun (WGS) entry which is preliminary data.</text>
</comment>
<evidence type="ECO:0000256" key="2">
    <source>
        <dbReference type="ARBA" id="ARBA00022490"/>
    </source>
</evidence>
<dbReference type="GO" id="GO:0004672">
    <property type="term" value="F:protein kinase activity"/>
    <property type="evidence" value="ECO:0007669"/>
    <property type="project" value="InterPro"/>
</dbReference>
<evidence type="ECO:0000256" key="4">
    <source>
        <dbReference type="ARBA" id="ARBA00022741"/>
    </source>
</evidence>
<dbReference type="InterPro" id="IPR000719">
    <property type="entry name" value="Prot_kinase_dom"/>
</dbReference>
<keyword evidence="3" id="KW-0507">mRNA processing</keyword>
<accession>K0QZV8</accession>
<dbReference type="eggNOG" id="KOG3741">
    <property type="taxonomic scope" value="Eukaryota"/>
</dbReference>
<protein>
    <recommendedName>
        <fullName evidence="8">Protein kinase domain-containing protein</fullName>
    </recommendedName>
</protein>
<keyword evidence="10" id="KW-1185">Reference proteome</keyword>
<dbReference type="GO" id="GO:0000289">
    <property type="term" value="P:nuclear-transcribed mRNA poly(A) tail shortening"/>
    <property type="evidence" value="ECO:0007669"/>
    <property type="project" value="InterPro"/>
</dbReference>
<dbReference type="OMA" id="HPCSITL"/>
<dbReference type="PANTHER" id="PTHR12272">
    <property type="entry name" value="DEADENYLATION COMPLEX SUBUNIT PAN3"/>
    <property type="match status" value="1"/>
</dbReference>
<evidence type="ECO:0000256" key="7">
    <source>
        <dbReference type="SAM" id="MobiDB-lite"/>
    </source>
</evidence>
<proteinExistence type="predicted"/>
<dbReference type="GO" id="GO:0031251">
    <property type="term" value="C:PAN complex"/>
    <property type="evidence" value="ECO:0007669"/>
    <property type="project" value="InterPro"/>
</dbReference>
<gene>
    <name evidence="9" type="ORF">THAOC_37583</name>
</gene>
<evidence type="ECO:0000313" key="10">
    <source>
        <dbReference type="Proteomes" id="UP000266841"/>
    </source>
</evidence>
<evidence type="ECO:0000256" key="5">
    <source>
        <dbReference type="ARBA" id="ARBA00022840"/>
    </source>
</evidence>
<dbReference type="GO" id="GO:0006397">
    <property type="term" value="P:mRNA processing"/>
    <property type="evidence" value="ECO:0007669"/>
    <property type="project" value="UniProtKB-KW"/>
</dbReference>
<feature type="domain" description="Protein kinase" evidence="8">
    <location>
        <begin position="228"/>
        <end position="514"/>
    </location>
</feature>
<evidence type="ECO:0000256" key="6">
    <source>
        <dbReference type="ARBA" id="ARBA00023054"/>
    </source>
</evidence>
<dbReference type="OrthoDB" id="204958at2759"/>
<evidence type="ECO:0000313" key="9">
    <source>
        <dbReference type="EMBL" id="EJK43924.1"/>
    </source>
</evidence>
<dbReference type="Gene3D" id="1.20.5.5160">
    <property type="match status" value="1"/>
</dbReference>
<dbReference type="InterPro" id="IPR030844">
    <property type="entry name" value="PAN3"/>
</dbReference>
<feature type="region of interest" description="Disordered" evidence="7">
    <location>
        <begin position="76"/>
        <end position="167"/>
    </location>
</feature>
<keyword evidence="4" id="KW-0547">Nucleotide-binding</keyword>
<dbReference type="Gene3D" id="1.10.287.3700">
    <property type="match status" value="1"/>
</dbReference>
<dbReference type="InterPro" id="IPR041332">
    <property type="entry name" value="Pan3_CK"/>
</dbReference>
<dbReference type="GO" id="GO:0005524">
    <property type="term" value="F:ATP binding"/>
    <property type="evidence" value="ECO:0007669"/>
    <property type="project" value="UniProtKB-KW"/>
</dbReference>
<reference evidence="9 10" key="1">
    <citation type="journal article" date="2012" name="Genome Biol.">
        <title>Genome and low-iron response of an oceanic diatom adapted to chronic iron limitation.</title>
        <authorList>
            <person name="Lommer M."/>
            <person name="Specht M."/>
            <person name="Roy A.S."/>
            <person name="Kraemer L."/>
            <person name="Andreson R."/>
            <person name="Gutowska M.A."/>
            <person name="Wolf J."/>
            <person name="Bergner S.V."/>
            <person name="Schilhabel M.B."/>
            <person name="Klostermeier U.C."/>
            <person name="Beiko R.G."/>
            <person name="Rosenstiel P."/>
            <person name="Hippler M."/>
            <person name="Laroche J."/>
        </authorList>
    </citation>
    <scope>NUCLEOTIDE SEQUENCE [LARGE SCALE GENOMIC DNA]</scope>
    <source>
        <strain evidence="9 10">CCMP1005</strain>
    </source>
</reference>
<dbReference type="InterPro" id="IPR011009">
    <property type="entry name" value="Kinase-like_dom_sf"/>
</dbReference>
<comment type="subcellular location">
    <subcellularLocation>
        <location evidence="1">Cytoplasm</location>
    </subcellularLocation>
</comment>
<dbReference type="GO" id="GO:0008143">
    <property type="term" value="F:poly(A) binding"/>
    <property type="evidence" value="ECO:0007669"/>
    <property type="project" value="TreeGrafter"/>
</dbReference>
<keyword evidence="5" id="KW-0067">ATP-binding</keyword>
<feature type="compositionally biased region" description="Polar residues" evidence="7">
    <location>
        <begin position="146"/>
        <end position="156"/>
    </location>
</feature>
<keyword evidence="2" id="KW-0963">Cytoplasm</keyword>
<dbReference type="SMART" id="SM00220">
    <property type="entry name" value="S_TKc"/>
    <property type="match status" value="1"/>
</dbReference>
<evidence type="ECO:0000256" key="1">
    <source>
        <dbReference type="ARBA" id="ARBA00004496"/>
    </source>
</evidence>
<name>K0QZV8_THAOC</name>
<evidence type="ECO:0000256" key="3">
    <source>
        <dbReference type="ARBA" id="ARBA00022664"/>
    </source>
</evidence>
<dbReference type="GO" id="GO:0000932">
    <property type="term" value="C:P-body"/>
    <property type="evidence" value="ECO:0007669"/>
    <property type="project" value="TreeGrafter"/>
</dbReference>
<dbReference type="FunFam" id="1.10.287.3700:FF:000001">
    <property type="entry name" value="PAN2-PAN3 deadenylation complex subunit PAN3"/>
    <property type="match status" value="1"/>
</dbReference>
<dbReference type="SUPFAM" id="SSF56112">
    <property type="entry name" value="Protein kinase-like (PK-like)"/>
    <property type="match status" value="1"/>
</dbReference>
<feature type="compositionally biased region" description="Basic residues" evidence="7">
    <location>
        <begin position="157"/>
        <end position="166"/>
    </location>
</feature>
<organism evidence="9 10">
    <name type="scientific">Thalassiosira oceanica</name>
    <name type="common">Marine diatom</name>
    <dbReference type="NCBI Taxonomy" id="159749"/>
    <lineage>
        <taxon>Eukaryota</taxon>
        <taxon>Sar</taxon>
        <taxon>Stramenopiles</taxon>
        <taxon>Ochrophyta</taxon>
        <taxon>Bacillariophyta</taxon>
        <taxon>Coscinodiscophyceae</taxon>
        <taxon>Thalassiosirophycidae</taxon>
        <taxon>Thalassiosirales</taxon>
        <taxon>Thalassiosiraceae</taxon>
        <taxon>Thalassiosira</taxon>
    </lineage>
</organism>
<keyword evidence="6" id="KW-0175">Coiled coil</keyword>
<dbReference type="Pfam" id="PF18101">
    <property type="entry name" value="Pan3_CK"/>
    <property type="match status" value="1"/>
</dbReference>
<dbReference type="Proteomes" id="UP000266841">
    <property type="component" value="Unassembled WGS sequence"/>
</dbReference>
<dbReference type="Gene3D" id="1.10.510.10">
    <property type="entry name" value="Transferase(Phosphotransferase) domain 1"/>
    <property type="match status" value="1"/>
</dbReference>
<dbReference type="PANTHER" id="PTHR12272:SF11">
    <property type="entry name" value="PAN2-PAN3 DEADENYLATION COMPLEX SUBUNIT PAN3"/>
    <property type="match status" value="1"/>
</dbReference>
<dbReference type="PROSITE" id="PS50011">
    <property type="entry name" value="PROTEIN_KINASE_DOM"/>
    <property type="match status" value="1"/>
</dbReference>
<dbReference type="EMBL" id="AGNL01050444">
    <property type="protein sequence ID" value="EJK43924.1"/>
    <property type="molecule type" value="Genomic_DNA"/>
</dbReference>